<evidence type="ECO:0000313" key="2">
    <source>
        <dbReference type="EMBL" id="ELQ76813.1"/>
    </source>
</evidence>
<dbReference type="HOGENOM" id="CLU_560433_0_0_1"/>
<gene>
    <name evidence="2" type="ORF">THOM_0202</name>
</gene>
<protein>
    <submittedName>
        <fullName evidence="2">Uncharacterized protein</fullName>
    </submittedName>
</protein>
<accession>L7JZC9</accession>
<dbReference type="EMBL" id="JH993813">
    <property type="protein sequence ID" value="ELQ76813.1"/>
    <property type="molecule type" value="Genomic_DNA"/>
</dbReference>
<dbReference type="InParanoid" id="L7JZC9"/>
<dbReference type="Proteomes" id="UP000011185">
    <property type="component" value="Unassembled WGS sequence"/>
</dbReference>
<feature type="coiled-coil region" evidence="1">
    <location>
        <begin position="449"/>
        <end position="477"/>
    </location>
</feature>
<keyword evidence="3" id="KW-1185">Reference proteome</keyword>
<reference evidence="2 3" key="1">
    <citation type="journal article" date="2012" name="PLoS Pathog.">
        <title>The genome of the obligate intracellular parasite Trachipleistophora hominis: new insights into microsporidian genome dynamics and reductive evolution.</title>
        <authorList>
            <person name="Heinz E."/>
            <person name="Williams T.A."/>
            <person name="Nakjang S."/>
            <person name="Noel C.J."/>
            <person name="Swan D.C."/>
            <person name="Goldberg A.V."/>
            <person name="Harris S.R."/>
            <person name="Weinmaier T."/>
            <person name="Markert S."/>
            <person name="Becher D."/>
            <person name="Bernhardt J."/>
            <person name="Dagan T."/>
            <person name="Hacker C."/>
            <person name="Lucocq J.M."/>
            <person name="Schweder T."/>
            <person name="Rattei T."/>
            <person name="Hall N."/>
            <person name="Hirt R.P."/>
            <person name="Embley T.M."/>
        </authorList>
    </citation>
    <scope>NUCLEOTIDE SEQUENCE [LARGE SCALE GENOMIC DNA]</scope>
</reference>
<proteinExistence type="predicted"/>
<evidence type="ECO:0000256" key="1">
    <source>
        <dbReference type="SAM" id="Coils"/>
    </source>
</evidence>
<dbReference type="AlphaFoldDB" id="L7JZC9"/>
<keyword evidence="1" id="KW-0175">Coiled coil</keyword>
<name>L7JZC9_TRAHO</name>
<dbReference type="OMA" id="NCTFADY"/>
<dbReference type="OrthoDB" id="10315119at2759"/>
<sequence length="487" mass="58765">MTIKEKKNGQAMYRLLSTYRLPYGHLVHNNSNYWLKTTKMTIYEYPNLKVRRHSQEKSLKMFTREDNNIYYRNIFIMSADAVDEESFLAYKFTKKSDEILLEEYKFYVADYFYNLEIFSSLRNYDNRIAELKMKEHCKMTESLLIRRKENILLVHGKYEDEKKEDDTLDFTGEVEDDSYFYNYKNKVIMYNTPVLKIKTAKKIKLYDTATEPIINIGNFLVYKKMACIKNCTFADYYKNLYLVVNREGIFLIYKSLIIFKKENNVVGGSIKNMFYYQTSKYVMKRTLGDLFFLLGLFYEYVFITKNDNTYLEFFGSKGLKSVPIHKLEQTTISLILSNYHKFVESFLSDLLKMDTSEAESFYTNLFRQLDDANREYLKKFNYVVKQTANFYKIVLYFPQEVNTFVKMAIAQRKEYYITELINYYKKQKYHLKLRTLRLSLLDNNCFYLYNECLDEANQSLEQIKELMKTERDNIETQFKKDFYYVHY</sequence>
<evidence type="ECO:0000313" key="3">
    <source>
        <dbReference type="Proteomes" id="UP000011185"/>
    </source>
</evidence>
<organism evidence="2 3">
    <name type="scientific">Trachipleistophora hominis</name>
    <name type="common">Microsporidian parasite</name>
    <dbReference type="NCBI Taxonomy" id="72359"/>
    <lineage>
        <taxon>Eukaryota</taxon>
        <taxon>Fungi</taxon>
        <taxon>Fungi incertae sedis</taxon>
        <taxon>Microsporidia</taxon>
        <taxon>Pleistophoridae</taxon>
        <taxon>Trachipleistophora</taxon>
    </lineage>
</organism>
<dbReference type="VEuPathDB" id="MicrosporidiaDB:THOM_0202"/>